<dbReference type="Proteomes" id="UP001165124">
    <property type="component" value="Unassembled WGS sequence"/>
</dbReference>
<name>A0A9W6PTU5_9ACTN</name>
<organism evidence="2 3">
    <name type="scientific">Actinomadura rubrobrunea</name>
    <dbReference type="NCBI Taxonomy" id="115335"/>
    <lineage>
        <taxon>Bacteria</taxon>
        <taxon>Bacillati</taxon>
        <taxon>Actinomycetota</taxon>
        <taxon>Actinomycetes</taxon>
        <taxon>Streptosporangiales</taxon>
        <taxon>Thermomonosporaceae</taxon>
        <taxon>Actinomadura</taxon>
    </lineage>
</organism>
<keyword evidence="3" id="KW-1185">Reference proteome</keyword>
<evidence type="ECO:0000313" key="3">
    <source>
        <dbReference type="Proteomes" id="UP001165124"/>
    </source>
</evidence>
<dbReference type="AlphaFoldDB" id="A0A9W6PTU5"/>
<proteinExistence type="predicted"/>
<feature type="region of interest" description="Disordered" evidence="1">
    <location>
        <begin position="1"/>
        <end position="93"/>
    </location>
</feature>
<gene>
    <name evidence="2" type="ORF">Arub01_09710</name>
</gene>
<protein>
    <submittedName>
        <fullName evidence="2">Uncharacterized protein</fullName>
    </submittedName>
</protein>
<dbReference type="EMBL" id="BSRZ01000001">
    <property type="protein sequence ID" value="GLW62727.1"/>
    <property type="molecule type" value="Genomic_DNA"/>
</dbReference>
<sequence length="93" mass="10205">MAILLPRVPRRKPSSQHGRVERPRQAEGPGERPTSLCELETSRIGVQMRAPARQPPAGIGDDDALDRHEAQQLGLGRANAAAHTRTQWSRPIA</sequence>
<accession>A0A9W6PTU5</accession>
<evidence type="ECO:0000313" key="2">
    <source>
        <dbReference type="EMBL" id="GLW62727.1"/>
    </source>
</evidence>
<evidence type="ECO:0000256" key="1">
    <source>
        <dbReference type="SAM" id="MobiDB-lite"/>
    </source>
</evidence>
<reference evidence="2" key="1">
    <citation type="submission" date="2023-02" db="EMBL/GenBank/DDBJ databases">
        <title>Actinomadura rubrobrunea NBRC 14622.</title>
        <authorList>
            <person name="Ichikawa N."/>
            <person name="Sato H."/>
            <person name="Tonouchi N."/>
        </authorList>
    </citation>
    <scope>NUCLEOTIDE SEQUENCE</scope>
    <source>
        <strain evidence="2">NBRC 14622</strain>
    </source>
</reference>
<comment type="caution">
    <text evidence="2">The sequence shown here is derived from an EMBL/GenBank/DDBJ whole genome shotgun (WGS) entry which is preliminary data.</text>
</comment>
<feature type="compositionally biased region" description="Polar residues" evidence="1">
    <location>
        <begin position="84"/>
        <end position="93"/>
    </location>
</feature>